<dbReference type="PIRSF" id="PIRSF028111">
    <property type="entry name" value="UCP028111"/>
    <property type="match status" value="1"/>
</dbReference>
<dbReference type="Pfam" id="PF10979">
    <property type="entry name" value="DUF2786"/>
    <property type="match status" value="1"/>
</dbReference>
<dbReference type="EMBL" id="MF417923">
    <property type="protein sequence ID" value="ASN71349.1"/>
    <property type="molecule type" value="Genomic_DNA"/>
</dbReference>
<evidence type="ECO:0000313" key="5">
    <source>
        <dbReference type="EMBL" id="ASN71025.1"/>
    </source>
</evidence>
<evidence type="ECO:0000313" key="6">
    <source>
        <dbReference type="EMBL" id="ASN71127.1"/>
    </source>
</evidence>
<evidence type="ECO:0000313" key="8">
    <source>
        <dbReference type="EMBL" id="ASN71349.1"/>
    </source>
</evidence>
<dbReference type="EMBL" id="MF417924">
    <property type="protein sequence ID" value="ASN71396.1"/>
    <property type="molecule type" value="Genomic_DNA"/>
</dbReference>
<evidence type="ECO:0000313" key="3">
    <source>
        <dbReference type="EMBL" id="ASN67615.1"/>
    </source>
</evidence>
<evidence type="ECO:0000313" key="9">
    <source>
        <dbReference type="EMBL" id="ASN71396.1"/>
    </source>
</evidence>
<evidence type="ECO:0000313" key="10">
    <source>
        <dbReference type="EMBL" id="ASN72995.1"/>
    </source>
</evidence>
<accession>A0A2H4JCP9</accession>
<name>A0A2H4JCP9_9CAUD</name>
<evidence type="ECO:0000259" key="2">
    <source>
        <dbReference type="Pfam" id="PF23771"/>
    </source>
</evidence>
<proteinExistence type="predicted"/>
<evidence type="ECO:0000313" key="4">
    <source>
        <dbReference type="EMBL" id="ASN67697.1"/>
    </source>
</evidence>
<dbReference type="InterPro" id="IPR016868">
    <property type="entry name" value="Phage_B3_Orf5"/>
</dbReference>
<protein>
    <submittedName>
        <fullName evidence="6">Uncharacterized protein</fullName>
    </submittedName>
</protein>
<evidence type="ECO:0000313" key="7">
    <source>
        <dbReference type="EMBL" id="ASN71296.1"/>
    </source>
</evidence>
<dbReference type="EMBL" id="MF417922">
    <property type="protein sequence ID" value="ASN71296.1"/>
    <property type="molecule type" value="Genomic_DNA"/>
</dbReference>
<dbReference type="EMBL" id="MF417858">
    <property type="protein sequence ID" value="ASN67615.1"/>
    <property type="molecule type" value="Genomic_DNA"/>
</dbReference>
<dbReference type="EMBL" id="MF417864">
    <property type="protein sequence ID" value="ASN67697.1"/>
    <property type="molecule type" value="Genomic_DNA"/>
</dbReference>
<organism evidence="6">
    <name type="scientific">uncultured Caudovirales phage</name>
    <dbReference type="NCBI Taxonomy" id="2100421"/>
    <lineage>
        <taxon>Viruses</taxon>
        <taxon>Duplodnaviria</taxon>
        <taxon>Heunggongvirae</taxon>
        <taxon>Uroviricota</taxon>
        <taxon>Caudoviricetes</taxon>
        <taxon>Peduoviridae</taxon>
        <taxon>Maltschvirus</taxon>
        <taxon>Maltschvirus maltsch</taxon>
    </lineage>
</organism>
<dbReference type="InterPro" id="IPR024498">
    <property type="entry name" value="DUF2786"/>
</dbReference>
<dbReference type="EMBL" id="MF417993">
    <property type="protein sequence ID" value="ASN72995.1"/>
    <property type="molecule type" value="Genomic_DNA"/>
</dbReference>
<sequence>MDRNKALDKIKKCLRLATSANPNEAAAAMRQAQALMKEHGIGQDDVSMADVMECTAVAGSKKTPAKWEAQLANTVSRAYTCKVLFASGIGRWNFIGEMAEVAGYTMAVLLRQVRQARRDFTLNKLQRCKLATKVRRADVFCEAWVHAVHKQVSAFAGATLSPAVEQYLAHHYPDLVQQKPRDRNDTSRRKAGVRAINDAMHGLLAAADVRLNHGMTTAAPLALAQVAS</sequence>
<dbReference type="Pfam" id="PF23771">
    <property type="entry name" value="DUF7168"/>
    <property type="match status" value="1"/>
</dbReference>
<reference evidence="6" key="1">
    <citation type="submission" date="2017-06" db="EMBL/GenBank/DDBJ databases">
        <title>Novel phages from South African skin metaviromes.</title>
        <authorList>
            <person name="van Zyl L.J."/>
            <person name="Abrahams Y."/>
            <person name="Stander E.A."/>
            <person name="Kirby B.M."/>
            <person name="Clavaud C."/>
            <person name="Farcet C."/>
            <person name="Breton L."/>
            <person name="Trindade M.I."/>
        </authorList>
    </citation>
    <scope>NUCLEOTIDE SEQUENCE</scope>
</reference>
<feature type="domain" description="DUF7168" evidence="2">
    <location>
        <begin position="45"/>
        <end position="183"/>
    </location>
</feature>
<gene>
    <name evidence="4" type="ORF">3F5_12</name>
    <name evidence="6" type="ORF">3S10_39</name>
    <name evidence="7" type="ORF">7AX5_38</name>
    <name evidence="5" type="ORF">7F10_38</name>
    <name evidence="8" type="ORF">7S12_36</name>
    <name evidence="10" type="ORF">8F10_3</name>
    <name evidence="3" type="ORF">8S3_12</name>
    <name evidence="9" type="ORF">9F3_36</name>
</gene>
<feature type="domain" description="DUF2786" evidence="1">
    <location>
        <begin position="5"/>
        <end position="42"/>
    </location>
</feature>
<evidence type="ECO:0000259" key="1">
    <source>
        <dbReference type="Pfam" id="PF10979"/>
    </source>
</evidence>
<dbReference type="InterPro" id="IPR055592">
    <property type="entry name" value="DUF7168"/>
</dbReference>
<dbReference type="EMBL" id="MF417919">
    <property type="protein sequence ID" value="ASN71127.1"/>
    <property type="molecule type" value="Genomic_DNA"/>
</dbReference>
<dbReference type="EMBL" id="MF417917">
    <property type="protein sequence ID" value="ASN71025.1"/>
    <property type="molecule type" value="Genomic_DNA"/>
</dbReference>